<keyword evidence="2" id="KW-0378">Hydrolase</keyword>
<sequence>MLPRFLLALALPVTLAAPAAAQTRAATAKLDTGTVAGTAEGTLTVFKGIPYAAPPIGPLRWKAPRPAVPWTGIRAAHAFGAACPQGPEHKEPWAQVGPQSEDCLFLNVWRPRKPGTYPVMVFLHGGGFTYGAAGVPLYDGKALAQRGAVIVTVNYRLGRLGFFAHPALTREDPDGQLGNFAIMDQLAALGWVQRNIAQFAGDAGNVTIFGESAGAGTVQILMGTPAAKGLFHKAISQSGSGSSALFPIRGGAMNAEKIGELWAASLGLKDATPAQLRAVPLADVVKNGRAFPFIDGKVVLRSPGAPFYSNDEAKVPLIIGANSNESSLGGMTEAAAKALLGEQFPALQQGYVAMSGKPAAAATIDLAEDVGFVLPSYALADRHAANGADAYAYFFDQVPVDQRTGAAGTDHGGELEYVFGTKPIEHRWDSRDAAVSKLMGDYWVRFARTGNPNRSGAPNWPAVSAGPTTYLSVGAETKAARLEPVRDRAKAAAMADAQKKWTAMPALPSAPRP</sequence>
<evidence type="ECO:0000259" key="5">
    <source>
        <dbReference type="Pfam" id="PF00135"/>
    </source>
</evidence>
<dbReference type="EMBL" id="JBHRXP010000009">
    <property type="protein sequence ID" value="MFC3581898.1"/>
    <property type="molecule type" value="Genomic_DNA"/>
</dbReference>
<dbReference type="Pfam" id="PF00135">
    <property type="entry name" value="COesterase"/>
    <property type="match status" value="2"/>
</dbReference>
<gene>
    <name evidence="6" type="ORF">ACFONA_17140</name>
</gene>
<keyword evidence="7" id="KW-1185">Reference proteome</keyword>
<feature type="domain" description="Carboxylesterase type B" evidence="5">
    <location>
        <begin position="358"/>
        <end position="479"/>
    </location>
</feature>
<dbReference type="InterPro" id="IPR019819">
    <property type="entry name" value="Carboxylesterase_B_CS"/>
</dbReference>
<comment type="similarity">
    <text evidence="1">Belongs to the type-B carboxylesterase/lipase family.</text>
</comment>
<dbReference type="PANTHER" id="PTHR43918">
    <property type="entry name" value="ACETYLCHOLINESTERASE"/>
    <property type="match status" value="1"/>
</dbReference>
<evidence type="ECO:0000256" key="2">
    <source>
        <dbReference type="ARBA" id="ARBA00022801"/>
    </source>
</evidence>
<evidence type="ECO:0000256" key="3">
    <source>
        <dbReference type="ARBA" id="ARBA00023157"/>
    </source>
</evidence>
<dbReference type="SUPFAM" id="SSF53474">
    <property type="entry name" value="alpha/beta-Hydrolases"/>
    <property type="match status" value="1"/>
</dbReference>
<dbReference type="InterPro" id="IPR002018">
    <property type="entry name" value="CarbesteraseB"/>
</dbReference>
<dbReference type="InterPro" id="IPR050654">
    <property type="entry name" value="AChE-related_enzymes"/>
</dbReference>
<dbReference type="Proteomes" id="UP001595713">
    <property type="component" value="Unassembled WGS sequence"/>
</dbReference>
<evidence type="ECO:0000313" key="6">
    <source>
        <dbReference type="EMBL" id="MFC3581898.1"/>
    </source>
</evidence>
<keyword evidence="3" id="KW-1015">Disulfide bond</keyword>
<reference evidence="7" key="1">
    <citation type="journal article" date="2019" name="Int. J. Syst. Evol. Microbiol.">
        <title>The Global Catalogue of Microorganisms (GCM) 10K type strain sequencing project: providing services to taxonomists for standard genome sequencing and annotation.</title>
        <authorList>
            <consortium name="The Broad Institute Genomics Platform"/>
            <consortium name="The Broad Institute Genome Sequencing Center for Infectious Disease"/>
            <person name="Wu L."/>
            <person name="Ma J."/>
        </authorList>
    </citation>
    <scope>NUCLEOTIDE SEQUENCE [LARGE SCALE GENOMIC DNA]</scope>
    <source>
        <strain evidence="7">KCTC 42739</strain>
    </source>
</reference>
<dbReference type="Gene3D" id="3.40.50.1820">
    <property type="entry name" value="alpha/beta hydrolase"/>
    <property type="match status" value="1"/>
</dbReference>
<feature type="chain" id="PRO_5047184878" evidence="4">
    <location>
        <begin position="22"/>
        <end position="513"/>
    </location>
</feature>
<feature type="signal peptide" evidence="4">
    <location>
        <begin position="1"/>
        <end position="21"/>
    </location>
</feature>
<comment type="caution">
    <text evidence="6">The sequence shown here is derived from an EMBL/GenBank/DDBJ whole genome shotgun (WGS) entry which is preliminary data.</text>
</comment>
<dbReference type="InterPro" id="IPR029058">
    <property type="entry name" value="AB_hydrolase_fold"/>
</dbReference>
<evidence type="ECO:0000256" key="4">
    <source>
        <dbReference type="SAM" id="SignalP"/>
    </source>
</evidence>
<feature type="domain" description="Carboxylesterase type B" evidence="5">
    <location>
        <begin position="28"/>
        <end position="331"/>
    </location>
</feature>
<dbReference type="InterPro" id="IPR000997">
    <property type="entry name" value="Cholinesterase"/>
</dbReference>
<name>A0ABV7SY12_9SPHN</name>
<evidence type="ECO:0000313" key="7">
    <source>
        <dbReference type="Proteomes" id="UP001595713"/>
    </source>
</evidence>
<evidence type="ECO:0000256" key="1">
    <source>
        <dbReference type="ARBA" id="ARBA00005964"/>
    </source>
</evidence>
<accession>A0ABV7SY12</accession>
<dbReference type="PANTHER" id="PTHR43918:SF4">
    <property type="entry name" value="CARBOXYLIC ESTER HYDROLASE"/>
    <property type="match status" value="1"/>
</dbReference>
<dbReference type="PROSITE" id="PS00941">
    <property type="entry name" value="CARBOXYLESTERASE_B_2"/>
    <property type="match status" value="1"/>
</dbReference>
<organism evidence="6 7">
    <name type="scientific">Sphingomonas hylomeconis</name>
    <dbReference type="NCBI Taxonomy" id="1395958"/>
    <lineage>
        <taxon>Bacteria</taxon>
        <taxon>Pseudomonadati</taxon>
        <taxon>Pseudomonadota</taxon>
        <taxon>Alphaproteobacteria</taxon>
        <taxon>Sphingomonadales</taxon>
        <taxon>Sphingomonadaceae</taxon>
        <taxon>Sphingomonas</taxon>
    </lineage>
</organism>
<dbReference type="PRINTS" id="PR00878">
    <property type="entry name" value="CHOLNESTRASE"/>
</dbReference>
<keyword evidence="4" id="KW-0732">Signal</keyword>
<proteinExistence type="inferred from homology"/>
<protein>
    <submittedName>
        <fullName evidence="6">Carboxylesterase/lipase family protein</fullName>
    </submittedName>
</protein>
<dbReference type="RefSeq" id="WP_261294680.1">
    <property type="nucleotide sequence ID" value="NZ_JANQBK010000009.1"/>
</dbReference>